<accession>A0A4U2Q1W9</accession>
<dbReference type="SUPFAM" id="SSF53756">
    <property type="entry name" value="UDP-Glycosyltransferase/glycogen phosphorylase"/>
    <property type="match status" value="1"/>
</dbReference>
<dbReference type="RefSeq" id="WP_137060526.1">
    <property type="nucleotide sequence ID" value="NZ_PNXQ01000005.1"/>
</dbReference>
<protein>
    <submittedName>
        <fullName evidence="1">Multimeric flavodoxin domain-containing protein</fullName>
    </submittedName>
</protein>
<comment type="caution">
    <text evidence="1">The sequence shown here is derived from an EMBL/GenBank/DDBJ whole genome shotgun (WGS) entry which is preliminary data.</text>
</comment>
<sequence>MRSSKETLELKKILSNDKLSNVEVYKLLDHELTKLIGNFESIDSNSRQEIVTEIEQLISDYKNWEIYLTSFLLTCTKDQKFLDDIFESIEKEVLIEALHFIYWQITSLLFTTPKLKTEQNTNRLRRIYRKYFEYFNNQIANERNWIPYEERNQDLVVVVAGQILSISHSPTQVALDHCKALDNLKKNIFLINTADMPRSIVTPYFETDLSNYVEKYNQTDKLVYENLSFSFFQCKKQMPNGNQITELIQMIRHLKPLFVLSISGSNVSADLFSNFVPVITLPLAYDLPFSESTFSILPRKLNAADLNTLEDLDRSRESVIESVFTYKYTPPQTKMHREYWGLGEDNFVLAIVGNRLDTELDDSFLTELDDLLKCNDHARIMFIGDLKNYKKITNRYITLDKQSVHVGAQKDLAAVYEVCDAYLNTFRSGGGTSAAIALRQGLPVFTYAFGDVAHTAGEHYHINSFDDVNTFIKNWENPVFREHEKSVAISRASEIFDSEKVMKEIIETMTKSPHFY</sequence>
<dbReference type="Proteomes" id="UP000308114">
    <property type="component" value="Unassembled WGS sequence"/>
</dbReference>
<proteinExistence type="predicted"/>
<dbReference type="AlphaFoldDB" id="A0A4U2Q1W9"/>
<reference evidence="1 2" key="1">
    <citation type="submission" date="2018-01" db="EMBL/GenBank/DDBJ databases">
        <title>Bacillales members from the olive rhizosphere are effective biological control agents against Verticillium dahliae.</title>
        <authorList>
            <person name="Gomez-Lama C."/>
            <person name="Legarda G."/>
            <person name="Ruano-Rosa D."/>
            <person name="Pizarro-Tobias P."/>
            <person name="Valverde-Corredor A."/>
            <person name="Niqui J.L."/>
            <person name="Trivino J.C."/>
            <person name="Roca A."/>
            <person name="Mercado-Blanco J."/>
        </authorList>
    </citation>
    <scope>NUCLEOTIDE SEQUENCE [LARGE SCALE GENOMIC DNA]</scope>
    <source>
        <strain evidence="1 2">PIC167</strain>
    </source>
</reference>
<organism evidence="1 2">
    <name type="scientific">Paenibacillus terrae</name>
    <dbReference type="NCBI Taxonomy" id="159743"/>
    <lineage>
        <taxon>Bacteria</taxon>
        <taxon>Bacillati</taxon>
        <taxon>Bacillota</taxon>
        <taxon>Bacilli</taxon>
        <taxon>Bacillales</taxon>
        <taxon>Paenibacillaceae</taxon>
        <taxon>Paenibacillus</taxon>
    </lineage>
</organism>
<evidence type="ECO:0000313" key="2">
    <source>
        <dbReference type="Proteomes" id="UP000308114"/>
    </source>
</evidence>
<name>A0A4U2Q1W9_9BACL</name>
<gene>
    <name evidence="1" type="ORF">C1I60_03625</name>
</gene>
<evidence type="ECO:0000313" key="1">
    <source>
        <dbReference type="EMBL" id="TKH46085.1"/>
    </source>
</evidence>
<dbReference type="Gene3D" id="3.40.50.2000">
    <property type="entry name" value="Glycogen Phosphorylase B"/>
    <property type="match status" value="1"/>
</dbReference>
<dbReference type="EMBL" id="PNXQ01000005">
    <property type="protein sequence ID" value="TKH46085.1"/>
    <property type="molecule type" value="Genomic_DNA"/>
</dbReference>